<keyword evidence="3" id="KW-1185">Reference proteome</keyword>
<keyword evidence="1" id="KW-1133">Transmembrane helix</keyword>
<dbReference type="PATRIC" id="fig|1379910.4.peg.1340"/>
<proteinExistence type="predicted"/>
<feature type="transmembrane region" description="Helical" evidence="1">
    <location>
        <begin position="157"/>
        <end position="177"/>
    </location>
</feature>
<gene>
    <name evidence="2" type="ORF">TH63_06145</name>
</gene>
<reference evidence="2 3" key="1">
    <citation type="submission" date="2015-01" db="EMBL/GenBank/DDBJ databases">
        <title>Rufibacter sp./DG31D/ whole genome sequencing.</title>
        <authorList>
            <person name="Kim M.K."/>
            <person name="Srinivasan S."/>
            <person name="Lee J.-J."/>
        </authorList>
    </citation>
    <scope>NUCLEOTIDE SEQUENCE [LARGE SCALE GENOMIC DNA]</scope>
    <source>
        <strain evidence="2 3">DG31D</strain>
    </source>
</reference>
<name>A0A0H4VN69_9BACT</name>
<keyword evidence="1" id="KW-0472">Membrane</keyword>
<keyword evidence="1" id="KW-0812">Transmembrane</keyword>
<feature type="transmembrane region" description="Helical" evidence="1">
    <location>
        <begin position="104"/>
        <end position="124"/>
    </location>
</feature>
<organism evidence="2 3">
    <name type="scientific">Rufibacter radiotolerans</name>
    <dbReference type="NCBI Taxonomy" id="1379910"/>
    <lineage>
        <taxon>Bacteria</taxon>
        <taxon>Pseudomonadati</taxon>
        <taxon>Bacteroidota</taxon>
        <taxon>Cytophagia</taxon>
        <taxon>Cytophagales</taxon>
        <taxon>Hymenobacteraceae</taxon>
        <taxon>Rufibacter</taxon>
    </lineage>
</organism>
<protein>
    <submittedName>
        <fullName evidence="2">Uncharacterized protein</fullName>
    </submittedName>
</protein>
<dbReference type="EMBL" id="CP010777">
    <property type="protein sequence ID" value="AKQ45312.1"/>
    <property type="molecule type" value="Genomic_DNA"/>
</dbReference>
<evidence type="ECO:0000313" key="2">
    <source>
        <dbReference type="EMBL" id="AKQ45312.1"/>
    </source>
</evidence>
<dbReference type="STRING" id="1379910.TH63_06145"/>
<dbReference type="AlphaFoldDB" id="A0A0H4VN69"/>
<evidence type="ECO:0000256" key="1">
    <source>
        <dbReference type="SAM" id="Phobius"/>
    </source>
</evidence>
<evidence type="ECO:0000313" key="3">
    <source>
        <dbReference type="Proteomes" id="UP000036458"/>
    </source>
</evidence>
<dbReference type="KEGG" id="ruf:TH63_06145"/>
<accession>A0A0H4VN69</accession>
<sequence>MALGSFSLSAQDIIYKTSGDEVSAKIMEISTTKITFKQPNLFSDSLFTLPHKDVFMVKYANGEKELMQPAVEEAAPEPVKRNPLQMAQLGRLDARKYYKSNKGIAGGAISGFLFFPAALVVAAVPPKITLNDGPDPQLLSNPYYYKGFRSQAHKRKLGKVAIGTGVGLLGLIVFSSLSNGQQ</sequence>
<dbReference type="Proteomes" id="UP000036458">
    <property type="component" value="Chromosome"/>
</dbReference>